<keyword evidence="1" id="KW-0812">Transmembrane</keyword>
<reference evidence="2 3" key="1">
    <citation type="submission" date="2018-06" db="EMBL/GenBank/DDBJ databases">
        <authorList>
            <consortium name="Pathogen Informatics"/>
            <person name="Doyle S."/>
        </authorList>
    </citation>
    <scope>NUCLEOTIDE SEQUENCE [LARGE SCALE GENOMIC DNA]</scope>
    <source>
        <strain evidence="2 3">NCTC8105</strain>
    </source>
</reference>
<accession>A0A377PJ34</accession>
<dbReference type="Proteomes" id="UP000254821">
    <property type="component" value="Unassembled WGS sequence"/>
</dbReference>
<dbReference type="AlphaFoldDB" id="A0A377PJ34"/>
<protein>
    <submittedName>
        <fullName evidence="2">Uncharacterized protein</fullName>
    </submittedName>
</protein>
<sequence>MPTILITALPIVAFTRYLNVLLNDYVSKEKPMSKLFRHVVLYVSCFIETFWAGVISVAAGLMTGGVQIILALAKSSQFLFFYSKHLHP</sequence>
<proteinExistence type="predicted"/>
<keyword evidence="1" id="KW-0472">Membrane</keyword>
<name>A0A377PJ34_HAFAL</name>
<evidence type="ECO:0000313" key="2">
    <source>
        <dbReference type="EMBL" id="STQ79924.1"/>
    </source>
</evidence>
<feature type="transmembrane region" description="Helical" evidence="1">
    <location>
        <begin position="39"/>
        <end position="59"/>
    </location>
</feature>
<evidence type="ECO:0000313" key="3">
    <source>
        <dbReference type="Proteomes" id="UP000254821"/>
    </source>
</evidence>
<keyword evidence="1" id="KW-1133">Transmembrane helix</keyword>
<organism evidence="2 3">
    <name type="scientific">Hafnia alvei</name>
    <dbReference type="NCBI Taxonomy" id="569"/>
    <lineage>
        <taxon>Bacteria</taxon>
        <taxon>Pseudomonadati</taxon>
        <taxon>Pseudomonadota</taxon>
        <taxon>Gammaproteobacteria</taxon>
        <taxon>Enterobacterales</taxon>
        <taxon>Hafniaceae</taxon>
        <taxon>Hafnia</taxon>
    </lineage>
</organism>
<feature type="transmembrane region" description="Helical" evidence="1">
    <location>
        <begin position="6"/>
        <end position="27"/>
    </location>
</feature>
<gene>
    <name evidence="2" type="ORF">NCTC8105_02028</name>
</gene>
<dbReference type="EMBL" id="UGHP01000001">
    <property type="protein sequence ID" value="STQ79924.1"/>
    <property type="molecule type" value="Genomic_DNA"/>
</dbReference>
<evidence type="ECO:0000256" key="1">
    <source>
        <dbReference type="SAM" id="Phobius"/>
    </source>
</evidence>